<keyword evidence="2" id="KW-1185">Reference proteome</keyword>
<dbReference type="RefSeq" id="WP_260560001.1">
    <property type="nucleotide sequence ID" value="NZ_BAABEC010000074.1"/>
</dbReference>
<evidence type="ECO:0000313" key="2">
    <source>
        <dbReference type="Proteomes" id="UP001060261"/>
    </source>
</evidence>
<gene>
    <name evidence="1" type="ORF">N0D28_13440</name>
</gene>
<sequence>MGDAKRRKQLGLMPTVYPFEVEMDRDGTLTEVVMPEGEAQRQQIATTLRQLPSGAQWDQFYRTDYVSAGLPEERLITREDVEKIAVPPRRRLVGELATWPAGNHRTEPGELKVADAEHAWLRLRSQQHAFENQPWQQFPELENTEEWLGYLFQHPALQLEGEVAGRYSAEQSADGQLSWTPEPPQEQRAALDDLARRWHGETPDDWAAIHAERLGEEDSASVSAPQSLRSAFELRRPSPLRSFLAAPFDLIGSLEVFPDAAGQAYSLDGQTWQDYPVSEPDDGEDFGDFTDVETFSATVWEGGRMEWPVESLDADAAQRLTADLLAYTGADDPAAWTSYTGGVLKSFYELEEDGPLPHVQAIKISVPNDLYEDEEGSDSFEAQVIEDEISFDGELWHDLYEDLPDELSDAALQEQE</sequence>
<protein>
    <recommendedName>
        <fullName evidence="3">DUF2262 domain-containing protein</fullName>
    </recommendedName>
</protein>
<accession>A0ABY5YG73</accession>
<proteinExistence type="predicted"/>
<name>A0ABY5YG73_9DEIO</name>
<organism evidence="1 2">
    <name type="scientific">Deinococcus rubellus</name>
    <dbReference type="NCBI Taxonomy" id="1889240"/>
    <lineage>
        <taxon>Bacteria</taxon>
        <taxon>Thermotogati</taxon>
        <taxon>Deinococcota</taxon>
        <taxon>Deinococci</taxon>
        <taxon>Deinococcales</taxon>
        <taxon>Deinococcaceae</taxon>
        <taxon>Deinococcus</taxon>
    </lineage>
</organism>
<dbReference type="Proteomes" id="UP001060261">
    <property type="component" value="Chromosome"/>
</dbReference>
<reference evidence="1" key="1">
    <citation type="submission" date="2022-09" db="EMBL/GenBank/DDBJ databases">
        <title>genome sequence of Deinococcus rubellus.</title>
        <authorList>
            <person name="Srinivasan S."/>
        </authorList>
    </citation>
    <scope>NUCLEOTIDE SEQUENCE</scope>
    <source>
        <strain evidence="1">Ant6</strain>
    </source>
</reference>
<dbReference type="EMBL" id="CP104213">
    <property type="protein sequence ID" value="UWX63721.1"/>
    <property type="molecule type" value="Genomic_DNA"/>
</dbReference>
<evidence type="ECO:0008006" key="3">
    <source>
        <dbReference type="Google" id="ProtNLM"/>
    </source>
</evidence>
<evidence type="ECO:0000313" key="1">
    <source>
        <dbReference type="EMBL" id="UWX63721.1"/>
    </source>
</evidence>